<dbReference type="SUPFAM" id="SSF52047">
    <property type="entry name" value="RNI-like"/>
    <property type="match status" value="1"/>
</dbReference>
<keyword evidence="4" id="KW-0472">Membrane</keyword>
<feature type="signal peptide" evidence="5">
    <location>
        <begin position="1"/>
        <end position="29"/>
    </location>
</feature>
<feature type="region of interest" description="Disordered" evidence="3">
    <location>
        <begin position="541"/>
        <end position="580"/>
    </location>
</feature>
<dbReference type="PROSITE" id="PS51450">
    <property type="entry name" value="LRR"/>
    <property type="match status" value="2"/>
</dbReference>
<evidence type="ECO:0008006" key="8">
    <source>
        <dbReference type="Google" id="ProtNLM"/>
    </source>
</evidence>
<feature type="chain" id="PRO_5040486628" description="Leucine-rich repeat domain-containing protein" evidence="5">
    <location>
        <begin position="30"/>
        <end position="1039"/>
    </location>
</feature>
<organism evidence="6 7">
    <name type="scientific">Corynebacterium pygosceleis</name>
    <dbReference type="NCBI Taxonomy" id="2800406"/>
    <lineage>
        <taxon>Bacteria</taxon>
        <taxon>Bacillati</taxon>
        <taxon>Actinomycetota</taxon>
        <taxon>Actinomycetes</taxon>
        <taxon>Mycobacteriales</taxon>
        <taxon>Corynebacteriaceae</taxon>
        <taxon>Corynebacterium</taxon>
    </lineage>
</organism>
<proteinExistence type="predicted"/>
<evidence type="ECO:0000256" key="3">
    <source>
        <dbReference type="SAM" id="MobiDB-lite"/>
    </source>
</evidence>
<reference evidence="6" key="1">
    <citation type="submission" date="2022-11" db="EMBL/GenBank/DDBJ databases">
        <title>Corynebacterium sp. isolated from Penguins.</title>
        <authorList>
            <person name="Sedlar K."/>
            <person name="Svec P."/>
        </authorList>
    </citation>
    <scope>NUCLEOTIDE SEQUENCE</scope>
    <source>
        <strain evidence="6">P7374</strain>
    </source>
</reference>
<dbReference type="Pfam" id="PF13855">
    <property type="entry name" value="LRR_8"/>
    <property type="match status" value="1"/>
</dbReference>
<comment type="caution">
    <text evidence="6">The sequence shown here is derived from an EMBL/GenBank/DDBJ whole genome shotgun (WGS) entry which is preliminary data.</text>
</comment>
<keyword evidence="1" id="KW-0433">Leucine-rich repeat</keyword>
<evidence type="ECO:0000256" key="5">
    <source>
        <dbReference type="SAM" id="SignalP"/>
    </source>
</evidence>
<dbReference type="InterPro" id="IPR001611">
    <property type="entry name" value="Leu-rich_rpt"/>
</dbReference>
<feature type="transmembrane region" description="Helical" evidence="4">
    <location>
        <begin position="86"/>
        <end position="107"/>
    </location>
</feature>
<evidence type="ECO:0000313" key="6">
    <source>
        <dbReference type="EMBL" id="MCX7468304.1"/>
    </source>
</evidence>
<evidence type="ECO:0000256" key="1">
    <source>
        <dbReference type="ARBA" id="ARBA00022614"/>
    </source>
</evidence>
<dbReference type="GO" id="GO:0005737">
    <property type="term" value="C:cytoplasm"/>
    <property type="evidence" value="ECO:0007669"/>
    <property type="project" value="TreeGrafter"/>
</dbReference>
<keyword evidence="4" id="KW-1133">Transmembrane helix</keyword>
<dbReference type="AlphaFoldDB" id="A0A9Q4GJM5"/>
<accession>A0A9Q4GJM5</accession>
<dbReference type="InterPro" id="IPR003591">
    <property type="entry name" value="Leu-rich_rpt_typical-subtyp"/>
</dbReference>
<keyword evidence="4" id="KW-0812">Transmembrane</keyword>
<evidence type="ECO:0000256" key="4">
    <source>
        <dbReference type="SAM" id="Phobius"/>
    </source>
</evidence>
<evidence type="ECO:0000256" key="2">
    <source>
        <dbReference type="ARBA" id="ARBA00022737"/>
    </source>
</evidence>
<dbReference type="InterPro" id="IPR050216">
    <property type="entry name" value="LRR_domain-containing"/>
</dbReference>
<protein>
    <recommendedName>
        <fullName evidence="8">Leucine-rich repeat domain-containing protein</fullName>
    </recommendedName>
</protein>
<feature type="compositionally biased region" description="Low complexity" evidence="3">
    <location>
        <begin position="121"/>
        <end position="147"/>
    </location>
</feature>
<feature type="compositionally biased region" description="Gly residues" evidence="3">
    <location>
        <begin position="546"/>
        <end position="570"/>
    </location>
</feature>
<dbReference type="SMART" id="SM00369">
    <property type="entry name" value="LRR_TYP"/>
    <property type="match status" value="7"/>
</dbReference>
<sequence>MFQNRPGRTLLAAIVSASLLVTFAQPAGAIPTVDDPTPHISVTQNIDTVRGDGPAPEMKAVPVADTPLPPALAGLPLPPGFSPQQFAILGGALAILAALGTVLFGLLSGGGSSGKTKNDPTETSTSETSTTTEPTSDPSPEPTTTTPAPEPGNLPTQTEEVQPSPDEAIEQVEVNPMARGADEAEAMAILATDDGEVTVEGTHVIPDSVVAESELVPGTVLSIPPSPGAPTGAIVKIESVTDDPSNPDAEIVVTSEGTLSDIVKETPGSVTIEGTFAEAALIPAEGVTPLPVEERAFNKTFDGPSLPFTADLKPYAPGMDKATLSGNLKSRAFLTLDAEVFKGVKEFSMTAEVSMDARLDLEKHVAYDKDFDFPLIVPHAYPVTFTVGAIPIHGTVTPKANFQASIHATGDFNYHPSFTTGMQTGVRYQNNNFGPVDHRWFTPSGVDDISIKGKATITAGIIAGVDISLYQTVSTSGDATIEAILTVTLNNTDLQCDLVANFRPSLSLHAQVPLTNLKWERQIAGFSAVLWSNDHNLCSFSTDPGDGSGDGTGDGSGEGSDPGSDPGGDTGDAPGYDRNNVIPDEALRVFINRELGKEDLTSPVTQDELDGARIKYLLVKEFPGHNDLRVRSYEGLQHITTLEEVNIGYNHNYTGGGDAGDPPIPDLSTLPYLRKLLIYGSTRDSLPEAAGDFPSLTKINLERSNFTTIPASWFREKAYPAGGDYFDLDIDGLKYLKELPETLGTQKHFTNLAISGTAIRNLPDSVSEMSGLQEIWLSKNGNLEELPAGLDKLANLRSISVSGSRGLQHLPDSLFNARRLESLTVNDTGLQNLPDNLGNCHSLTTLNLQDNQLSSLNQSIGGLNSLTTLSLQNNQLSSLNQSIGGLNSLTELHIQNNLLTTLPESLNELHSVQIIDASNNRMTTLPSAWNGLVNLQKLKLGHNILGDNIPESLSDLSNVESIDLSNNSITATPAFLSHPINPDRGYRTEVYLSGNPLSSLDDFVLKSHSVIHLWNTGITRNDPVVLRENEDGNDVEFRF</sequence>
<dbReference type="Proteomes" id="UP001071478">
    <property type="component" value="Unassembled WGS sequence"/>
</dbReference>
<dbReference type="PANTHER" id="PTHR48051:SF46">
    <property type="entry name" value="LEUCINE RICH REPEAT-CONTAINING DOMAIN PROTEIN"/>
    <property type="match status" value="1"/>
</dbReference>
<name>A0A9Q4GJM5_9CORY</name>
<keyword evidence="2" id="KW-0677">Repeat</keyword>
<dbReference type="PANTHER" id="PTHR48051">
    <property type="match status" value="1"/>
</dbReference>
<keyword evidence="5" id="KW-0732">Signal</keyword>
<dbReference type="RefSeq" id="WP_248167685.1">
    <property type="nucleotide sequence ID" value="NZ_JALNJA010000002.1"/>
</dbReference>
<gene>
    <name evidence="6" type="ORF">OS129_05340</name>
</gene>
<dbReference type="InterPro" id="IPR032675">
    <property type="entry name" value="LRR_dom_sf"/>
</dbReference>
<evidence type="ECO:0000313" key="7">
    <source>
        <dbReference type="Proteomes" id="UP001071478"/>
    </source>
</evidence>
<dbReference type="EMBL" id="JAPMKU010000002">
    <property type="protein sequence ID" value="MCX7468304.1"/>
    <property type="molecule type" value="Genomic_DNA"/>
</dbReference>
<feature type="region of interest" description="Disordered" evidence="3">
    <location>
        <begin position="109"/>
        <end position="165"/>
    </location>
</feature>
<dbReference type="Gene3D" id="3.80.10.10">
    <property type="entry name" value="Ribonuclease Inhibitor"/>
    <property type="match status" value="2"/>
</dbReference>
<dbReference type="SMART" id="SM00364">
    <property type="entry name" value="LRR_BAC"/>
    <property type="match status" value="4"/>
</dbReference>